<feature type="region of interest" description="Disordered" evidence="7">
    <location>
        <begin position="1403"/>
        <end position="1444"/>
    </location>
</feature>
<feature type="repeat" description="NHL" evidence="6">
    <location>
        <begin position="294"/>
        <end position="324"/>
    </location>
</feature>
<geneLocation type="mitochondrion" evidence="12"/>
<dbReference type="SMART" id="SM00303">
    <property type="entry name" value="GPS"/>
    <property type="match status" value="1"/>
</dbReference>
<keyword evidence="2 8" id="KW-0812">Transmembrane</keyword>
<evidence type="ECO:0000256" key="7">
    <source>
        <dbReference type="SAM" id="MobiDB-lite"/>
    </source>
</evidence>
<feature type="repeat" description="NHL" evidence="6">
    <location>
        <begin position="168"/>
        <end position="210"/>
    </location>
</feature>
<feature type="domain" description="PKD/REJ-like" evidence="10">
    <location>
        <begin position="1496"/>
        <end position="1654"/>
    </location>
</feature>
<keyword evidence="3" id="KW-0677">Repeat</keyword>
<feature type="repeat" description="NHL" evidence="6">
    <location>
        <begin position="757"/>
        <end position="792"/>
    </location>
</feature>
<feature type="transmembrane region" description="Helical" evidence="8">
    <location>
        <begin position="2181"/>
        <end position="2205"/>
    </location>
</feature>
<reference evidence="12 13" key="1">
    <citation type="submission" date="2018-03" db="EMBL/GenBank/DDBJ databases">
        <authorList>
            <person name="Fogelqvist J."/>
        </authorList>
    </citation>
    <scope>NUCLEOTIDE SEQUENCE [LARGE SCALE GENOMIC DNA]</scope>
</reference>
<feature type="transmembrane region" description="Helical" evidence="8">
    <location>
        <begin position="2135"/>
        <end position="2160"/>
    </location>
</feature>
<feature type="signal peptide" evidence="9">
    <location>
        <begin position="1"/>
        <end position="21"/>
    </location>
</feature>
<keyword evidence="12" id="KW-0496">Mitochondrion</keyword>
<evidence type="ECO:0000259" key="11">
    <source>
        <dbReference type="Pfam" id="PF25021"/>
    </source>
</evidence>
<protein>
    <submittedName>
        <fullName evidence="12">Uncharacterized protein</fullName>
    </submittedName>
</protein>
<dbReference type="Proteomes" id="UP000290189">
    <property type="component" value="Unassembled WGS sequence"/>
</dbReference>
<evidence type="ECO:0000256" key="9">
    <source>
        <dbReference type="SAM" id="SignalP"/>
    </source>
</evidence>
<proteinExistence type="predicted"/>
<dbReference type="Gene3D" id="2.60.220.50">
    <property type="match status" value="1"/>
</dbReference>
<keyword evidence="9" id="KW-0732">Signal</keyword>
<evidence type="ECO:0000256" key="6">
    <source>
        <dbReference type="PROSITE-ProRule" id="PRU00504"/>
    </source>
</evidence>
<feature type="chain" id="PRO_5017985604" evidence="9">
    <location>
        <begin position="22"/>
        <end position="2383"/>
    </location>
</feature>
<dbReference type="Pfam" id="PF01825">
    <property type="entry name" value="GPS"/>
    <property type="match status" value="1"/>
</dbReference>
<evidence type="ECO:0000256" key="2">
    <source>
        <dbReference type="ARBA" id="ARBA00022692"/>
    </source>
</evidence>
<feature type="domain" description="Teneurin NHL" evidence="11">
    <location>
        <begin position="363"/>
        <end position="600"/>
    </location>
</feature>
<dbReference type="PANTHER" id="PTHR13833:SF71">
    <property type="entry name" value="NHL DOMAIN-CONTAINING PROTEIN"/>
    <property type="match status" value="1"/>
</dbReference>
<feature type="repeat" description="NHL" evidence="6">
    <location>
        <begin position="615"/>
        <end position="657"/>
    </location>
</feature>
<dbReference type="Pfam" id="PF01436">
    <property type="entry name" value="NHL"/>
    <property type="match status" value="4"/>
</dbReference>
<keyword evidence="4 8" id="KW-1133">Transmembrane helix</keyword>
<dbReference type="Gene3D" id="2.120.10.30">
    <property type="entry name" value="TolB, C-terminal domain"/>
    <property type="match status" value="15"/>
</dbReference>
<dbReference type="CDD" id="cd14953">
    <property type="entry name" value="NHL_like_1"/>
    <property type="match status" value="5"/>
</dbReference>
<evidence type="ECO:0000313" key="13">
    <source>
        <dbReference type="Proteomes" id="UP000290189"/>
    </source>
</evidence>
<feature type="transmembrane region" description="Helical" evidence="8">
    <location>
        <begin position="2100"/>
        <end position="2123"/>
    </location>
</feature>
<dbReference type="PANTHER" id="PTHR13833">
    <property type="match status" value="1"/>
</dbReference>
<dbReference type="PROSITE" id="PS51125">
    <property type="entry name" value="NHL"/>
    <property type="match status" value="8"/>
</dbReference>
<evidence type="ECO:0000256" key="1">
    <source>
        <dbReference type="ARBA" id="ARBA00004370"/>
    </source>
</evidence>
<keyword evidence="5 8" id="KW-0472">Membrane</keyword>
<feature type="domain" description="Teneurin NHL" evidence="11">
    <location>
        <begin position="1090"/>
        <end position="1289"/>
    </location>
</feature>
<dbReference type="EMBL" id="OVEO01000017">
    <property type="protein sequence ID" value="SPR01287.1"/>
    <property type="molecule type" value="Genomic_DNA"/>
</dbReference>
<evidence type="ECO:0000313" key="12">
    <source>
        <dbReference type="EMBL" id="SPR01287.1"/>
    </source>
</evidence>
<dbReference type="GO" id="GO:0016020">
    <property type="term" value="C:membrane"/>
    <property type="evidence" value="ECO:0007669"/>
    <property type="project" value="UniProtKB-SubCell"/>
</dbReference>
<feature type="transmembrane region" description="Helical" evidence="8">
    <location>
        <begin position="1990"/>
        <end position="2008"/>
    </location>
</feature>
<feature type="transmembrane region" description="Helical" evidence="8">
    <location>
        <begin position="2217"/>
        <end position="2239"/>
    </location>
</feature>
<dbReference type="InterPro" id="IPR000203">
    <property type="entry name" value="GPS"/>
</dbReference>
<evidence type="ECO:0000256" key="4">
    <source>
        <dbReference type="ARBA" id="ARBA00022989"/>
    </source>
</evidence>
<feature type="repeat" description="NHL" evidence="6">
    <location>
        <begin position="49"/>
        <end position="79"/>
    </location>
</feature>
<feature type="transmembrane region" description="Helical" evidence="8">
    <location>
        <begin position="2051"/>
        <end position="2079"/>
    </location>
</feature>
<feature type="repeat" description="NHL" evidence="6">
    <location>
        <begin position="816"/>
        <end position="846"/>
    </location>
</feature>
<feature type="region of interest" description="Disordered" evidence="7">
    <location>
        <begin position="2351"/>
        <end position="2383"/>
    </location>
</feature>
<sequence>MRPLFWDVAVVVTALAGLATGSAPGSVSTYAGVCGTSGYRDGTATSATFSTPTGHALDSKGNLFVADSGNHRIRKVAPNGTVSTFAGSGSAAFADGPGASASFNAPAQLVVDASDNVYVVDVNNHAIRKISPSGSVTTLGECVRSRDVQQRALTRRRYRFAAGHGGTSGYLDASGPLAYFNRPSGACIDASGNVYVADQGNNRVRRITPSGVVTTVAGSGAATGNDGPGTVASFDRPVGIAVGSNGTVLYVAESNRHRLRMIRLVNTTSTVVTTMAGASSASGFLDGPPMQAWFSYPSALATDPAGNLFVADWGNARVRVLQASASWYVSTWIGTAPGYRDGAPTSSMLNGPAGLTLNGSDAVYVADSNNHCIRKVQVVADRAVAPGPVSTLAGTLAVSTFQDGAPATATFNSPMGLALDASGNVFVADAGNGRIRRIAPGGNVTTWAGNGTAACADGQGTRAAFNLPGQLVVDAGGNLYVVDRYCHAVRKIAPSGAVSTVAGALGVAGYADGPSALLNQPFAACIDTIGNLYVAELGNHRIRKVTPAGVVTTVAGSGQAAFADGTGNAASFNAPAGLACAPNGDLYVADRNNHRIRRVSPSGDVTTLAGSGAAGGFLDGHPSSAQFNLPTAVAIDADGNLFVSDEGNFRIRLLLAPTWYVVTFVGDGSATFQDGAPTSATVNGALGLVVNGTTNLLFADQWNHRVRTVQLVHGGRAPAPDVQSTPASMRWSPYTSGTVSTYAGACTSPGYGDGPAIGTARFDSPRGLALDARGNLYVADSGNHRIRKVAPDGTVSTFAGSGSPAFADGPGPSASFNGPTQVVVDADDNVYVVDRHNHAIRKVSPTGRVTTHAGSGGQPGYVDATGPLAAFSEPYGACVDTADGSLYVTEFGNHRVRKVTAAGVVTTVAGSGTAGYADGDGTAAQFSNPTGIAMDAAGTTLYVADQGNRRVRTISTSSGAVRTIAGNGVQGTLDGPALQAQLDLPELVAVDALGNVYVTGNTTVRVLQASASWYVTTWAGTWTPGYADGAPMSSMWNRPAGLALNGTGSVLVSDYGNHCIRKVAISAVASSAFEPGPITTYAGTGVASYGDGIGAEAAFNAPRGVVGDSRGNLYVADSFNQRIRKIAPDGAVSTWAGGDAAGFADGQGAAARFNNPAQLVVDADDNVYVMDWYNHAVRKISPAGRVTTFAGLGGASGYRDGTGAGALFDQPYAACIDASGNIYVAEWGNHRIRKVTPAGVVTTVAGSGNASFADGAGTAASFNTPGGVAVGPGGDLFVADQFNHRIRRVTPTGQVTTIAGGGTGAGGYADGPAATAAFNLPTNVAVDQRGNLFVCDRANNRIRMLQAPSWYVTTWAGRGSPAFQDGAPTSAGMNEPLGLFLNGSTLFFSDQYNHRVRRMEMLRAPAPSSTSARRAPITSRPVVVRASARSPSPSRRRPSPPPLAVSVRAQDVLDPSQAFTLYGSVSGVPAPWSSFQSQWRCDQLDVDASADVPPADTLTLRLSPNVLAPGTTYRIALTVTVNGVVGNGTFALVVPPAPTGGRLSVSCNDVRPVALASTFTLTSWGWTTTTTSALFYSFTYRDASGGAEYALATVSSAVGGAQVRLPAGDPARNDTLVVLVRAGIVGTRIVSAAVPVVVQVHAPPAPLSAAAIANLSATVTNPGEVVTLVQTGALLLLSAASDDVDVDAARHVLVALLTKANAAANGTVPPDQVAQALSSLATGRALSANTSRSVVDLGLDLVQAEGLSQGGLAHLAQAASASATAAPSSAHALVDRIGAAQLDAQIACQRPSSIATAAFTTQVWVVDDGRRRRPCPTGPVTLPQLSTMRLLPPGAGPMASIGLQRTNWSSSTGGVGGGNDPRLISPVVTVNAFVVNEPGAAPVPHTVANLSEPILVDMALLVGDNATAALGACEPAVVRRPVCVTFDVARGNWTTAGCATVGGANGTVTCACTHLTDFALMLYMERRPPTSPCTAYHDVVLDDATVHRRFIVAYAAFLLIAMELARRTRRFVVKVHARRAVYACLGMATSICAVRFAASCVIVSGAPPAPIWAYALWGVVPVVVQFHLLTFFIIFIWSFGDRIRRMSTAPASALLAGFHYPYFIGNALLVLAVPTLLVAGIAIPARAVTLFDAASLLVAGVCLVCSVSFLIVARQLFAILSEAAASMRDTHPDQARAYLSVGRFVTGVCTAFCIVLMMQCALWTFSVVFPGQYLAGYLVYYSAFLACDLLNIALVFLFCSNTVSKAKASVSQQTSSASAKHFRLGMWKPGRQPDRGLQMPVHATSPSLATSSTDVFGDRTRMANGTSLNEDILESVWQLAVRMMMMTIAAADLHQTMGSRPESVEDGHLASQFATTLSRAERRHPASYASNQGRPAPSQPDRP</sequence>
<feature type="repeat" description="NHL" evidence="6">
    <location>
        <begin position="572"/>
        <end position="602"/>
    </location>
</feature>
<dbReference type="SUPFAM" id="SSF101898">
    <property type="entry name" value="NHL repeat"/>
    <property type="match status" value="3"/>
</dbReference>
<dbReference type="SUPFAM" id="SSF63829">
    <property type="entry name" value="Calcium-dependent phosphotriesterase"/>
    <property type="match status" value="1"/>
</dbReference>
<organism evidence="12 13">
    <name type="scientific">Plasmodiophora brassicae</name>
    <name type="common">Clubroot disease agent</name>
    <dbReference type="NCBI Taxonomy" id="37360"/>
    <lineage>
        <taxon>Eukaryota</taxon>
        <taxon>Sar</taxon>
        <taxon>Rhizaria</taxon>
        <taxon>Endomyxa</taxon>
        <taxon>Phytomyxea</taxon>
        <taxon>Plasmodiophorida</taxon>
        <taxon>Plasmodiophoridae</taxon>
        <taxon>Plasmodiophora</taxon>
    </lineage>
</organism>
<feature type="domain" description="Teneurin NHL" evidence="11">
    <location>
        <begin position="752"/>
        <end position="955"/>
    </location>
</feature>
<evidence type="ECO:0000259" key="10">
    <source>
        <dbReference type="Pfam" id="PF02010"/>
    </source>
</evidence>
<comment type="subcellular location">
    <subcellularLocation>
        <location evidence="1">Membrane</location>
    </subcellularLocation>
</comment>
<dbReference type="InterPro" id="IPR056822">
    <property type="entry name" value="TEN_NHL"/>
</dbReference>
<dbReference type="InterPro" id="IPR001258">
    <property type="entry name" value="NHL_repeat"/>
</dbReference>
<dbReference type="InterPro" id="IPR011042">
    <property type="entry name" value="6-blade_b-propeller_TolB-like"/>
</dbReference>
<accession>A0A3P3YM70</accession>
<feature type="transmembrane region" description="Helical" evidence="8">
    <location>
        <begin position="2020"/>
        <end position="2045"/>
    </location>
</feature>
<dbReference type="Pfam" id="PF02010">
    <property type="entry name" value="REJ"/>
    <property type="match status" value="1"/>
</dbReference>
<evidence type="ECO:0000256" key="5">
    <source>
        <dbReference type="ARBA" id="ARBA00023136"/>
    </source>
</evidence>
<dbReference type="InterPro" id="IPR002859">
    <property type="entry name" value="PKD/REJ-like"/>
</dbReference>
<gene>
    <name evidence="12" type="ORF">PLBR_LOCUS8502</name>
</gene>
<name>A0A3P3YM70_PLABS</name>
<dbReference type="Pfam" id="PF25021">
    <property type="entry name" value="TEN_NHL"/>
    <property type="match status" value="3"/>
</dbReference>
<dbReference type="InterPro" id="IPR046338">
    <property type="entry name" value="GAIN_dom_sf"/>
</dbReference>
<evidence type="ECO:0000256" key="8">
    <source>
        <dbReference type="SAM" id="Phobius"/>
    </source>
</evidence>
<evidence type="ECO:0000256" key="3">
    <source>
        <dbReference type="ARBA" id="ARBA00022737"/>
    </source>
</evidence>
<feature type="repeat" description="NHL" evidence="6">
    <location>
        <begin position="1087"/>
        <end position="1129"/>
    </location>
</feature>
<feature type="compositionally biased region" description="Low complexity" evidence="7">
    <location>
        <begin position="1403"/>
        <end position="1433"/>
    </location>
</feature>